<evidence type="ECO:0000313" key="1">
    <source>
        <dbReference type="EMBL" id="VVE73239.1"/>
    </source>
</evidence>
<dbReference type="Proteomes" id="UP000361468">
    <property type="component" value="Unassembled WGS sequence"/>
</dbReference>
<reference evidence="1 2" key="1">
    <citation type="submission" date="2019-08" db="EMBL/GenBank/DDBJ databases">
        <authorList>
            <person name="Peeters C."/>
        </authorList>
    </citation>
    <scope>NUCLEOTIDE SEQUENCE [LARGE SCALE GENOMIC DNA]</scope>
    <source>
        <strain evidence="1 2">LMG 31119</strain>
    </source>
</reference>
<keyword evidence="2" id="KW-1185">Reference proteome</keyword>
<accession>A0ABY6WQE2</accession>
<proteinExistence type="predicted"/>
<organism evidence="1 2">
    <name type="scientific">Pandoraea pnomenusa</name>
    <dbReference type="NCBI Taxonomy" id="93220"/>
    <lineage>
        <taxon>Bacteria</taxon>
        <taxon>Pseudomonadati</taxon>
        <taxon>Pseudomonadota</taxon>
        <taxon>Betaproteobacteria</taxon>
        <taxon>Burkholderiales</taxon>
        <taxon>Burkholderiaceae</taxon>
        <taxon>Pandoraea</taxon>
    </lineage>
</organism>
<gene>
    <name evidence="1" type="ORF">PPN31119_04544</name>
</gene>
<dbReference type="EMBL" id="CABPSO010000024">
    <property type="protein sequence ID" value="VVE73239.1"/>
    <property type="molecule type" value="Genomic_DNA"/>
</dbReference>
<protein>
    <submittedName>
        <fullName evidence="1">Uncharacterized protein</fullName>
    </submittedName>
</protein>
<comment type="caution">
    <text evidence="1">The sequence shown here is derived from an EMBL/GenBank/DDBJ whole genome shotgun (WGS) entry which is preliminary data.</text>
</comment>
<name>A0ABY6WQE2_9BURK</name>
<evidence type="ECO:0000313" key="2">
    <source>
        <dbReference type="Proteomes" id="UP000361468"/>
    </source>
</evidence>
<dbReference type="RefSeq" id="WP_150646765.1">
    <property type="nucleotide sequence ID" value="NZ_CABPSO010000024.1"/>
</dbReference>
<sequence>MATKEEMLRAKTFKDVGDEVGPRVFRTLTDGDTLGQPQSPMNQLRTAKLVALLAQHLADQGNLSVDDLDEMLLHVVS</sequence>